<keyword evidence="1" id="KW-0472">Membrane</keyword>
<dbReference type="AlphaFoldDB" id="A0ABC8RYY7"/>
<organism evidence="2 3">
    <name type="scientific">Ilex paraguariensis</name>
    <name type="common">yerba mate</name>
    <dbReference type="NCBI Taxonomy" id="185542"/>
    <lineage>
        <taxon>Eukaryota</taxon>
        <taxon>Viridiplantae</taxon>
        <taxon>Streptophyta</taxon>
        <taxon>Embryophyta</taxon>
        <taxon>Tracheophyta</taxon>
        <taxon>Spermatophyta</taxon>
        <taxon>Magnoliopsida</taxon>
        <taxon>eudicotyledons</taxon>
        <taxon>Gunneridae</taxon>
        <taxon>Pentapetalae</taxon>
        <taxon>asterids</taxon>
        <taxon>campanulids</taxon>
        <taxon>Aquifoliales</taxon>
        <taxon>Aquifoliaceae</taxon>
        <taxon>Ilex</taxon>
    </lineage>
</organism>
<comment type="caution">
    <text evidence="2">The sequence shown here is derived from an EMBL/GenBank/DDBJ whole genome shotgun (WGS) entry which is preliminary data.</text>
</comment>
<keyword evidence="1" id="KW-1133">Transmembrane helix</keyword>
<keyword evidence="3" id="KW-1185">Reference proteome</keyword>
<gene>
    <name evidence="2" type="ORF">ILEXP_LOCUS18301</name>
</gene>
<evidence type="ECO:0000256" key="1">
    <source>
        <dbReference type="SAM" id="Phobius"/>
    </source>
</evidence>
<dbReference type="PANTHER" id="PTHR37742:SF1">
    <property type="entry name" value="OS01G0810200 PROTEIN"/>
    <property type="match status" value="1"/>
</dbReference>
<dbReference type="Proteomes" id="UP001642360">
    <property type="component" value="Unassembled WGS sequence"/>
</dbReference>
<keyword evidence="1" id="KW-0812">Transmembrane</keyword>
<evidence type="ECO:0000313" key="2">
    <source>
        <dbReference type="EMBL" id="CAK9150179.1"/>
    </source>
</evidence>
<evidence type="ECO:0000313" key="3">
    <source>
        <dbReference type="Proteomes" id="UP001642360"/>
    </source>
</evidence>
<name>A0ABC8RYY7_9AQUA</name>
<protein>
    <submittedName>
        <fullName evidence="2">Uncharacterized protein</fullName>
    </submittedName>
</protein>
<sequence>MANPRRNSYSSPINHQISISLENNNNTFQAQTLTTATLSSFKKFLKKPHAFPFLLSIFLFLTWVFLRLQRSSQFSQQHQQKWKGSESLDEDRKANLLRFPASAFPSSITKDKRGWLLDPLSIAFHSGITGRIEHGPERIVYCVLHTRSEN</sequence>
<dbReference type="PANTHER" id="PTHR37742">
    <property type="entry name" value="OS01G0810200 PROTEIN"/>
    <property type="match status" value="1"/>
</dbReference>
<dbReference type="EMBL" id="CAUOFW020001992">
    <property type="protein sequence ID" value="CAK9150179.1"/>
    <property type="molecule type" value="Genomic_DNA"/>
</dbReference>
<reference evidence="2 3" key="1">
    <citation type="submission" date="2024-02" db="EMBL/GenBank/DDBJ databases">
        <authorList>
            <person name="Vignale AGUSTIN F."/>
            <person name="Sosa J E."/>
            <person name="Modenutti C."/>
        </authorList>
    </citation>
    <scope>NUCLEOTIDE SEQUENCE [LARGE SCALE GENOMIC DNA]</scope>
</reference>
<proteinExistence type="predicted"/>
<accession>A0ABC8RYY7</accession>
<feature type="transmembrane region" description="Helical" evidence="1">
    <location>
        <begin position="50"/>
        <end position="68"/>
    </location>
</feature>